<feature type="compositionally biased region" description="Polar residues" evidence="1">
    <location>
        <begin position="15"/>
        <end position="24"/>
    </location>
</feature>
<evidence type="ECO:0000313" key="2">
    <source>
        <dbReference type="EMBL" id="KKK70398.1"/>
    </source>
</evidence>
<evidence type="ECO:0000256" key="1">
    <source>
        <dbReference type="SAM" id="MobiDB-lite"/>
    </source>
</evidence>
<proteinExistence type="predicted"/>
<organism evidence="2">
    <name type="scientific">marine sediment metagenome</name>
    <dbReference type="NCBI Taxonomy" id="412755"/>
    <lineage>
        <taxon>unclassified sequences</taxon>
        <taxon>metagenomes</taxon>
        <taxon>ecological metagenomes</taxon>
    </lineage>
</organism>
<comment type="caution">
    <text evidence="2">The sequence shown here is derived from an EMBL/GenBank/DDBJ whole genome shotgun (WGS) entry which is preliminary data.</text>
</comment>
<sequence>MSEHEHPCSEKVYGSSGNWGHSYPCTRTATVERNKKRYCWQHDPERIGREEVKRQEKYEAECEQEGASRRRAAAIAEYHEAVGELLADLDARVAMKAPLAPRMAHHRDRLANIHKRAEGEPEEGGTE</sequence>
<accession>A0A0F8XN73</accession>
<name>A0A0F8XN73_9ZZZZ</name>
<feature type="region of interest" description="Disordered" evidence="1">
    <location>
        <begin position="106"/>
        <end position="127"/>
    </location>
</feature>
<gene>
    <name evidence="2" type="ORF">LCGC14_2924370</name>
</gene>
<feature type="region of interest" description="Disordered" evidence="1">
    <location>
        <begin position="1"/>
        <end position="24"/>
    </location>
</feature>
<protein>
    <submittedName>
        <fullName evidence="2">Uncharacterized protein</fullName>
    </submittedName>
</protein>
<feature type="compositionally biased region" description="Basic and acidic residues" evidence="1">
    <location>
        <begin position="109"/>
        <end position="119"/>
    </location>
</feature>
<dbReference type="EMBL" id="LAZR01058208">
    <property type="protein sequence ID" value="KKK70398.1"/>
    <property type="molecule type" value="Genomic_DNA"/>
</dbReference>
<dbReference type="AlphaFoldDB" id="A0A0F8XN73"/>
<reference evidence="2" key="1">
    <citation type="journal article" date="2015" name="Nature">
        <title>Complex archaea that bridge the gap between prokaryotes and eukaryotes.</title>
        <authorList>
            <person name="Spang A."/>
            <person name="Saw J.H."/>
            <person name="Jorgensen S.L."/>
            <person name="Zaremba-Niedzwiedzka K."/>
            <person name="Martijn J."/>
            <person name="Lind A.E."/>
            <person name="van Eijk R."/>
            <person name="Schleper C."/>
            <person name="Guy L."/>
            <person name="Ettema T.J."/>
        </authorList>
    </citation>
    <scope>NUCLEOTIDE SEQUENCE</scope>
</reference>